<dbReference type="GO" id="GO:0045892">
    <property type="term" value="P:negative regulation of DNA-templated transcription"/>
    <property type="evidence" value="ECO:0007669"/>
    <property type="project" value="InterPro"/>
</dbReference>
<comment type="similarity">
    <text evidence="2">Belongs to the PDCD4 family.</text>
</comment>
<dbReference type="InterPro" id="IPR003891">
    <property type="entry name" value="Initiation_fac_eIF4g_MI"/>
</dbReference>
<comment type="caution">
    <text evidence="8">The sequence shown here is derived from an EMBL/GenBank/DDBJ whole genome shotgun (WGS) entry which is preliminary data.</text>
</comment>
<dbReference type="PROSITE" id="PS51366">
    <property type="entry name" value="MI"/>
    <property type="match status" value="2"/>
</dbReference>
<keyword evidence="4" id="KW-0677">Repeat</keyword>
<keyword evidence="3" id="KW-0963">Cytoplasm</keyword>
<feature type="compositionally biased region" description="Basic residues" evidence="6">
    <location>
        <begin position="86"/>
        <end position="97"/>
    </location>
</feature>
<name>A0AAV9S6W3_9TELE</name>
<dbReference type="FunFam" id="1.25.40.180:FF:000008">
    <property type="entry name" value="Programmed cell death protein 4"/>
    <property type="match status" value="1"/>
</dbReference>
<reference evidence="8 9" key="1">
    <citation type="submission" date="2021-06" db="EMBL/GenBank/DDBJ databases">
        <authorList>
            <person name="Palmer J.M."/>
        </authorList>
    </citation>
    <scope>NUCLEOTIDE SEQUENCE [LARGE SCALE GENOMIC DNA]</scope>
    <source>
        <strain evidence="8 9">MEX-2019</strain>
        <tissue evidence="8">Muscle</tissue>
    </source>
</reference>
<dbReference type="InterPro" id="IPR016024">
    <property type="entry name" value="ARM-type_fold"/>
</dbReference>
<dbReference type="PANTHER" id="PTHR12626">
    <property type="entry name" value="PROGRAMMED CELL DEATH 4"/>
    <property type="match status" value="1"/>
</dbReference>
<feature type="compositionally biased region" description="Gly residues" evidence="6">
    <location>
        <begin position="141"/>
        <end position="152"/>
    </location>
</feature>
<dbReference type="SMART" id="SM00544">
    <property type="entry name" value="MA3"/>
    <property type="match status" value="2"/>
</dbReference>
<dbReference type="Pfam" id="PF02847">
    <property type="entry name" value="MA3"/>
    <property type="match status" value="2"/>
</dbReference>
<evidence type="ECO:0000256" key="5">
    <source>
        <dbReference type="ARBA" id="ARBA00023242"/>
    </source>
</evidence>
<dbReference type="Gene3D" id="1.25.40.180">
    <property type="match status" value="3"/>
</dbReference>
<feature type="compositionally biased region" description="Low complexity" evidence="6">
    <location>
        <begin position="98"/>
        <end position="109"/>
    </location>
</feature>
<comment type="subcellular location">
    <subcellularLocation>
        <location evidence="1">Cytoplasm</location>
    </subcellularLocation>
</comment>
<dbReference type="PANTHER" id="PTHR12626:SF4">
    <property type="entry name" value="PROGRAMMED CELL DEATH PROTEIN 4"/>
    <property type="match status" value="1"/>
</dbReference>
<dbReference type="GO" id="GO:0005829">
    <property type="term" value="C:cytosol"/>
    <property type="evidence" value="ECO:0007669"/>
    <property type="project" value="TreeGrafter"/>
</dbReference>
<feature type="domain" description="MI" evidence="7">
    <location>
        <begin position="171"/>
        <end position="298"/>
    </location>
</feature>
<protein>
    <recommendedName>
        <fullName evidence="7">MI domain-containing protein</fullName>
    </recommendedName>
</protein>
<evidence type="ECO:0000256" key="1">
    <source>
        <dbReference type="ARBA" id="ARBA00004496"/>
    </source>
</evidence>
<evidence type="ECO:0000259" key="7">
    <source>
        <dbReference type="PROSITE" id="PS51366"/>
    </source>
</evidence>
<keyword evidence="5" id="KW-0539">Nucleus</keyword>
<accession>A0AAV9S6W3</accession>
<gene>
    <name evidence="8" type="ORF">CRENBAI_025906</name>
</gene>
<proteinExistence type="inferred from homology"/>
<evidence type="ECO:0000256" key="2">
    <source>
        <dbReference type="ARBA" id="ARBA00005497"/>
    </source>
</evidence>
<feature type="domain" description="MI" evidence="7">
    <location>
        <begin position="340"/>
        <end position="463"/>
    </location>
</feature>
<organism evidence="8 9">
    <name type="scientific">Crenichthys baileyi</name>
    <name type="common">White River springfish</name>
    <dbReference type="NCBI Taxonomy" id="28760"/>
    <lineage>
        <taxon>Eukaryota</taxon>
        <taxon>Metazoa</taxon>
        <taxon>Chordata</taxon>
        <taxon>Craniata</taxon>
        <taxon>Vertebrata</taxon>
        <taxon>Euteleostomi</taxon>
        <taxon>Actinopterygii</taxon>
        <taxon>Neopterygii</taxon>
        <taxon>Teleostei</taxon>
        <taxon>Neoteleostei</taxon>
        <taxon>Acanthomorphata</taxon>
        <taxon>Ovalentaria</taxon>
        <taxon>Atherinomorphae</taxon>
        <taxon>Cyprinodontiformes</taxon>
        <taxon>Goodeidae</taxon>
        <taxon>Crenichthys</taxon>
    </lineage>
</organism>
<evidence type="ECO:0000313" key="9">
    <source>
        <dbReference type="Proteomes" id="UP001311232"/>
    </source>
</evidence>
<feature type="region of interest" description="Disordered" evidence="6">
    <location>
        <begin position="39"/>
        <end position="154"/>
    </location>
</feature>
<dbReference type="InterPro" id="IPR039778">
    <property type="entry name" value="PDCD4"/>
</dbReference>
<keyword evidence="9" id="KW-1185">Reference proteome</keyword>
<evidence type="ECO:0000256" key="6">
    <source>
        <dbReference type="SAM" id="MobiDB-lite"/>
    </source>
</evidence>
<evidence type="ECO:0000313" key="8">
    <source>
        <dbReference type="EMBL" id="KAK5616704.1"/>
    </source>
</evidence>
<dbReference type="Proteomes" id="UP001311232">
    <property type="component" value="Unassembled WGS sequence"/>
</dbReference>
<evidence type="ECO:0000256" key="4">
    <source>
        <dbReference type="ARBA" id="ARBA00022737"/>
    </source>
</evidence>
<evidence type="ECO:0000256" key="3">
    <source>
        <dbReference type="ARBA" id="ARBA00022490"/>
    </source>
</evidence>
<dbReference type="AlphaFoldDB" id="A0AAV9S6W3"/>
<feature type="compositionally biased region" description="Acidic residues" evidence="6">
    <location>
        <begin position="58"/>
        <end position="68"/>
    </location>
</feature>
<dbReference type="SUPFAM" id="SSF48371">
    <property type="entry name" value="ARM repeat"/>
    <property type="match status" value="2"/>
</dbReference>
<sequence length="480" mass="53326">MATQVDAWSSAPQADGEYLSSASRFVADYAEEEEVQKEEMTHGVVTLEHQPKASCPYSDDDDGLDEVEVNGNWTPQEKALHEARLKAKAKRRLRRSSSRNSTSDSVSESGETPGGDPHAVKGKVHNNDRKSRTGKGRGLPKKGGAGGKGVWGAPGMVYEAEEPDVRDPNYDEAAQGDTVYETVVPEVEEKELEKMVNPIVLEYFEHGDTKEVEVLLKELNLGQHKEGQSQGADLLPAVRSVGKMLTQGDMAHAFDKMLKELPDLILDTPEAPQMLGQFIARGIADHILPMNFLDTYKGKVDCEHARVALDRAAVLLSMKKGMIGLDNVWGVGGGLRPVKHLVKKMNLLLKEYLISGDVSEAERCLRDLEVPHFHHELVYEAIVMVLESNGDTASHMMMKLLQSFWKTGLITVDQMNRGFQRVYDELHEICLDVPHAHPIMEAFVDLCYQESVITKQLRDACPFRGRKRFVSEGDGGLIKN</sequence>
<dbReference type="GO" id="GO:0005634">
    <property type="term" value="C:nucleus"/>
    <property type="evidence" value="ECO:0007669"/>
    <property type="project" value="TreeGrafter"/>
</dbReference>
<dbReference type="EMBL" id="JAHHUM010000874">
    <property type="protein sequence ID" value="KAK5616704.1"/>
    <property type="molecule type" value="Genomic_DNA"/>
</dbReference>